<dbReference type="InterPro" id="IPR038765">
    <property type="entry name" value="Papain-like_cys_pep_sf"/>
</dbReference>
<sequence length="185" mass="20570">MDLFIASTLVFNGPTARRFLTSVTNRNAVRILRSTLTFSIKAEREEIVWKLKVRAGPFLPQKLCQTVFVSLPNGNKTIELSADDILSCCLDCGFGCFGGFPISAWQYFVESGVVTGGRYGTKDACRPYEIPPCGHHRNETFYSNCTQVMDTPDCTNTCQAGYPISYDDDKTFGKLTFLTREPSSS</sequence>
<evidence type="ECO:0000313" key="3">
    <source>
        <dbReference type="Proteomes" id="UP001196413"/>
    </source>
</evidence>
<dbReference type="EMBL" id="JAHQIW010003381">
    <property type="protein sequence ID" value="KAJ1358480.1"/>
    <property type="molecule type" value="Genomic_DNA"/>
</dbReference>
<proteinExistence type="predicted"/>
<reference evidence="2" key="1">
    <citation type="submission" date="2021-06" db="EMBL/GenBank/DDBJ databases">
        <title>Parelaphostrongylus tenuis whole genome reference sequence.</title>
        <authorList>
            <person name="Garwood T.J."/>
            <person name="Larsen P.A."/>
            <person name="Fountain-Jones N.M."/>
            <person name="Garbe J.R."/>
            <person name="Macchietto M.G."/>
            <person name="Kania S.A."/>
            <person name="Gerhold R.W."/>
            <person name="Richards J.E."/>
            <person name="Wolf T.M."/>
        </authorList>
    </citation>
    <scope>NUCLEOTIDE SEQUENCE</scope>
    <source>
        <strain evidence="2">MNPRO001-30</strain>
        <tissue evidence="2">Meninges</tissue>
    </source>
</reference>
<protein>
    <recommendedName>
        <fullName evidence="1">Peptidase C1A papain C-terminal domain-containing protein</fullName>
    </recommendedName>
</protein>
<dbReference type="GO" id="GO:0006508">
    <property type="term" value="P:proteolysis"/>
    <property type="evidence" value="ECO:0007669"/>
    <property type="project" value="InterPro"/>
</dbReference>
<evidence type="ECO:0000313" key="2">
    <source>
        <dbReference type="EMBL" id="KAJ1358480.1"/>
    </source>
</evidence>
<keyword evidence="3" id="KW-1185">Reference proteome</keyword>
<gene>
    <name evidence="2" type="ORF">KIN20_016911</name>
</gene>
<dbReference type="InterPro" id="IPR000668">
    <property type="entry name" value="Peptidase_C1A_C"/>
</dbReference>
<dbReference type="GO" id="GO:0008234">
    <property type="term" value="F:cysteine-type peptidase activity"/>
    <property type="evidence" value="ECO:0007669"/>
    <property type="project" value="InterPro"/>
</dbReference>
<dbReference type="SUPFAM" id="SSF54001">
    <property type="entry name" value="Cysteine proteinases"/>
    <property type="match status" value="1"/>
</dbReference>
<dbReference type="Pfam" id="PF00112">
    <property type="entry name" value="Peptidase_C1"/>
    <property type="match status" value="1"/>
</dbReference>
<comment type="caution">
    <text evidence="2">The sequence shown here is derived from an EMBL/GenBank/DDBJ whole genome shotgun (WGS) entry which is preliminary data.</text>
</comment>
<dbReference type="Gene3D" id="3.90.70.10">
    <property type="entry name" value="Cysteine proteinases"/>
    <property type="match status" value="1"/>
</dbReference>
<dbReference type="AlphaFoldDB" id="A0AAD5QR31"/>
<accession>A0AAD5QR31</accession>
<name>A0AAD5QR31_PARTN</name>
<organism evidence="2 3">
    <name type="scientific">Parelaphostrongylus tenuis</name>
    <name type="common">Meningeal worm</name>
    <dbReference type="NCBI Taxonomy" id="148309"/>
    <lineage>
        <taxon>Eukaryota</taxon>
        <taxon>Metazoa</taxon>
        <taxon>Ecdysozoa</taxon>
        <taxon>Nematoda</taxon>
        <taxon>Chromadorea</taxon>
        <taxon>Rhabditida</taxon>
        <taxon>Rhabditina</taxon>
        <taxon>Rhabditomorpha</taxon>
        <taxon>Strongyloidea</taxon>
        <taxon>Metastrongylidae</taxon>
        <taxon>Parelaphostrongylus</taxon>
    </lineage>
</organism>
<feature type="domain" description="Peptidase C1A papain C-terminal" evidence="1">
    <location>
        <begin position="75"/>
        <end position="147"/>
    </location>
</feature>
<evidence type="ECO:0000259" key="1">
    <source>
        <dbReference type="Pfam" id="PF00112"/>
    </source>
</evidence>
<dbReference type="Proteomes" id="UP001196413">
    <property type="component" value="Unassembled WGS sequence"/>
</dbReference>